<dbReference type="EMBL" id="JYNZ01000005">
    <property type="protein sequence ID" value="KXK26019.1"/>
    <property type="molecule type" value="Genomic_DNA"/>
</dbReference>
<proteinExistence type="predicted"/>
<name>A0A136LWJ9_9BACT</name>
<sequence>MSEHSPAQLLDSVLDQMLEGLQILSPDWTYLYVNETVAQQAHTTKEELTGKKFTELYPEALKTELFATMERVMQTRSSERMENEFSFPDGSSGWFQLFIHPCDEGILILSLDISEQVKLREKLDDSLQKLDTLMDAAITREKRMIELKEVIRQIWEQLRNFGQETV</sequence>
<gene>
    <name evidence="2" type="ORF">TR69_WS6001001312</name>
</gene>
<reference evidence="2 3" key="1">
    <citation type="submission" date="2015-02" db="EMBL/GenBank/DDBJ databases">
        <title>Improved understanding of the partial-nitritation anammox process through 23 genomes representing the majority of the microbial community.</title>
        <authorList>
            <person name="Speth D.R."/>
            <person name="In T Zandt M."/>
            <person name="Guerrero Cruz S."/>
            <person name="Jetten M.S."/>
            <person name="Dutilh B.E."/>
        </authorList>
    </citation>
    <scope>NUCLEOTIDE SEQUENCE [LARGE SCALE GENOMIC DNA]</scope>
    <source>
        <strain evidence="2">OLB20</strain>
    </source>
</reference>
<organism evidence="2 3">
    <name type="scientific">candidate division WS6 bacterium OLB20</name>
    <dbReference type="NCBI Taxonomy" id="1617426"/>
    <lineage>
        <taxon>Bacteria</taxon>
        <taxon>Candidatus Dojkabacteria</taxon>
    </lineage>
</organism>
<protein>
    <submittedName>
        <fullName evidence="2">PAS fold protein</fullName>
    </submittedName>
</protein>
<dbReference type="NCBIfam" id="TIGR00229">
    <property type="entry name" value="sensory_box"/>
    <property type="match status" value="1"/>
</dbReference>
<dbReference type="InterPro" id="IPR035965">
    <property type="entry name" value="PAS-like_dom_sf"/>
</dbReference>
<evidence type="ECO:0000313" key="3">
    <source>
        <dbReference type="Proteomes" id="UP000070457"/>
    </source>
</evidence>
<dbReference type="AlphaFoldDB" id="A0A136LWJ9"/>
<accession>A0A136LWJ9</accession>
<dbReference type="SUPFAM" id="SSF55785">
    <property type="entry name" value="PYP-like sensor domain (PAS domain)"/>
    <property type="match status" value="1"/>
</dbReference>
<comment type="caution">
    <text evidence="2">The sequence shown here is derived from an EMBL/GenBank/DDBJ whole genome shotgun (WGS) entry which is preliminary data.</text>
</comment>
<dbReference type="CDD" id="cd00130">
    <property type="entry name" value="PAS"/>
    <property type="match status" value="1"/>
</dbReference>
<dbReference type="Pfam" id="PF08448">
    <property type="entry name" value="PAS_4"/>
    <property type="match status" value="1"/>
</dbReference>
<feature type="domain" description="PAS" evidence="1">
    <location>
        <begin position="8"/>
        <end position="74"/>
    </location>
</feature>
<dbReference type="Gene3D" id="3.30.450.20">
    <property type="entry name" value="PAS domain"/>
    <property type="match status" value="1"/>
</dbReference>
<evidence type="ECO:0000313" key="2">
    <source>
        <dbReference type="EMBL" id="KXK26019.1"/>
    </source>
</evidence>
<dbReference type="STRING" id="1617426.TR69_WS6001001312"/>
<dbReference type="Proteomes" id="UP000070457">
    <property type="component" value="Unassembled WGS sequence"/>
</dbReference>
<dbReference type="InterPro" id="IPR013656">
    <property type="entry name" value="PAS_4"/>
</dbReference>
<evidence type="ECO:0000259" key="1">
    <source>
        <dbReference type="SMART" id="SM00091"/>
    </source>
</evidence>
<dbReference type="InterPro" id="IPR000014">
    <property type="entry name" value="PAS"/>
</dbReference>
<dbReference type="SMART" id="SM00091">
    <property type="entry name" value="PAS"/>
    <property type="match status" value="1"/>
</dbReference>